<proteinExistence type="predicted"/>
<dbReference type="Proteomes" id="UP000789901">
    <property type="component" value="Unassembled WGS sequence"/>
</dbReference>
<evidence type="ECO:0000256" key="1">
    <source>
        <dbReference type="SAM" id="MobiDB-lite"/>
    </source>
</evidence>
<name>A0ABN7WBD0_GIGMA</name>
<comment type="caution">
    <text evidence="2">The sequence shown here is derived from an EMBL/GenBank/DDBJ whole genome shotgun (WGS) entry which is preliminary data.</text>
</comment>
<reference evidence="2 3" key="1">
    <citation type="submission" date="2021-06" db="EMBL/GenBank/DDBJ databases">
        <authorList>
            <person name="Kallberg Y."/>
            <person name="Tangrot J."/>
            <person name="Rosling A."/>
        </authorList>
    </citation>
    <scope>NUCLEOTIDE SEQUENCE [LARGE SCALE GENOMIC DNA]</scope>
    <source>
        <strain evidence="2 3">120-4 pot B 10/14</strain>
    </source>
</reference>
<sequence length="165" mass="18826">SFDHIISQQLDPVWHRVEQKTKLLIGEQYYESFSQTQKNIVESDDDNGNSNGLLAEIVNEIELEIKSLLGLPSSDEKKLEDETGLYCDDCYKLFKWEDSVQSKGDPESSSKKVISSESKKQYQHGQQSSNKRRHIHKKSVAVAASPTRTTVLMAVYKLKKKQVHV</sequence>
<dbReference type="EMBL" id="CAJVQB010037978">
    <property type="protein sequence ID" value="CAG8825779.1"/>
    <property type="molecule type" value="Genomic_DNA"/>
</dbReference>
<feature type="non-terminal residue" evidence="2">
    <location>
        <position position="1"/>
    </location>
</feature>
<feature type="compositionally biased region" description="Basic and acidic residues" evidence="1">
    <location>
        <begin position="99"/>
        <end position="110"/>
    </location>
</feature>
<feature type="region of interest" description="Disordered" evidence="1">
    <location>
        <begin position="99"/>
        <end position="140"/>
    </location>
</feature>
<accession>A0ABN7WBD0</accession>
<evidence type="ECO:0000313" key="3">
    <source>
        <dbReference type="Proteomes" id="UP000789901"/>
    </source>
</evidence>
<organism evidence="2 3">
    <name type="scientific">Gigaspora margarita</name>
    <dbReference type="NCBI Taxonomy" id="4874"/>
    <lineage>
        <taxon>Eukaryota</taxon>
        <taxon>Fungi</taxon>
        <taxon>Fungi incertae sedis</taxon>
        <taxon>Mucoromycota</taxon>
        <taxon>Glomeromycotina</taxon>
        <taxon>Glomeromycetes</taxon>
        <taxon>Diversisporales</taxon>
        <taxon>Gigasporaceae</taxon>
        <taxon>Gigaspora</taxon>
    </lineage>
</organism>
<gene>
    <name evidence="2" type="ORF">GMARGA_LOCUS28934</name>
</gene>
<protein>
    <submittedName>
        <fullName evidence="2">18166_t:CDS:1</fullName>
    </submittedName>
</protein>
<evidence type="ECO:0000313" key="2">
    <source>
        <dbReference type="EMBL" id="CAG8825779.1"/>
    </source>
</evidence>
<feature type="compositionally biased region" description="Basic residues" evidence="1">
    <location>
        <begin position="130"/>
        <end position="139"/>
    </location>
</feature>
<keyword evidence="3" id="KW-1185">Reference proteome</keyword>